<sequence length="87" mass="9954">MCPEFCGEEGPPSDNLLPFHLSWPGRANGWAGRPPQARRRRERPHVLLRALGACGYRLHRQEEDEEEDEEDEEEEEEGAAARTVTAR</sequence>
<feature type="region of interest" description="Disordered" evidence="1">
    <location>
        <begin position="1"/>
        <end position="20"/>
    </location>
</feature>
<evidence type="ECO:0000256" key="1">
    <source>
        <dbReference type="SAM" id="MobiDB-lite"/>
    </source>
</evidence>
<name>A0A084AG99_STACB</name>
<organism evidence="2 3">
    <name type="scientific">Stachybotrys chartarum (strain CBS 109288 / IBT 7711)</name>
    <name type="common">Toxic black mold</name>
    <name type="synonym">Stilbospora chartarum</name>
    <dbReference type="NCBI Taxonomy" id="1280523"/>
    <lineage>
        <taxon>Eukaryota</taxon>
        <taxon>Fungi</taxon>
        <taxon>Dikarya</taxon>
        <taxon>Ascomycota</taxon>
        <taxon>Pezizomycotina</taxon>
        <taxon>Sordariomycetes</taxon>
        <taxon>Hypocreomycetidae</taxon>
        <taxon>Hypocreales</taxon>
        <taxon>Stachybotryaceae</taxon>
        <taxon>Stachybotrys</taxon>
    </lineage>
</organism>
<evidence type="ECO:0000313" key="2">
    <source>
        <dbReference type="EMBL" id="KEY64328.1"/>
    </source>
</evidence>
<accession>A0A084AG99</accession>
<feature type="compositionally biased region" description="Acidic residues" evidence="1">
    <location>
        <begin position="63"/>
        <end position="78"/>
    </location>
</feature>
<dbReference type="Proteomes" id="UP000028045">
    <property type="component" value="Unassembled WGS sequence"/>
</dbReference>
<evidence type="ECO:0000313" key="3">
    <source>
        <dbReference type="Proteomes" id="UP000028045"/>
    </source>
</evidence>
<dbReference type="AlphaFoldDB" id="A0A084AG99"/>
<proteinExistence type="predicted"/>
<dbReference type="EMBL" id="KL648743">
    <property type="protein sequence ID" value="KEY64328.1"/>
    <property type="molecule type" value="Genomic_DNA"/>
</dbReference>
<keyword evidence="3" id="KW-1185">Reference proteome</keyword>
<gene>
    <name evidence="2" type="ORF">S7711_11033</name>
</gene>
<protein>
    <submittedName>
        <fullName evidence="2">Uncharacterized protein</fullName>
    </submittedName>
</protein>
<reference evidence="2 3" key="1">
    <citation type="journal article" date="2014" name="BMC Genomics">
        <title>Comparative genome sequencing reveals chemotype-specific gene clusters in the toxigenic black mold Stachybotrys.</title>
        <authorList>
            <person name="Semeiks J."/>
            <person name="Borek D."/>
            <person name="Otwinowski Z."/>
            <person name="Grishin N.V."/>
        </authorList>
    </citation>
    <scope>NUCLEOTIDE SEQUENCE [LARGE SCALE GENOMIC DNA]</scope>
    <source>
        <strain evidence="3">CBS 109288 / IBT 7711</strain>
    </source>
</reference>
<dbReference type="HOGENOM" id="CLU_2499346_0_0_1"/>
<feature type="region of interest" description="Disordered" evidence="1">
    <location>
        <begin position="58"/>
        <end position="87"/>
    </location>
</feature>